<sequence>MLLSGNLVAAADSLPVPGISCWASSSSSGLLAAVLGCWRSSSVAVAVGENSTSLFLVSILSFNAGTRKSESQASVGVPMSPWERETPLVEVLERRQSEELEGEVEEIRLQYGI</sequence>
<dbReference type="Proteomes" id="UP001066276">
    <property type="component" value="Chromosome 8"/>
</dbReference>
<evidence type="ECO:0000313" key="2">
    <source>
        <dbReference type="Proteomes" id="UP001066276"/>
    </source>
</evidence>
<proteinExistence type="predicted"/>
<name>A0AAV7NHA2_PLEWA</name>
<dbReference type="EMBL" id="JANPWB010000012">
    <property type="protein sequence ID" value="KAJ1115422.1"/>
    <property type="molecule type" value="Genomic_DNA"/>
</dbReference>
<protein>
    <recommendedName>
        <fullName evidence="3">Secreted protein</fullName>
    </recommendedName>
</protein>
<evidence type="ECO:0000313" key="1">
    <source>
        <dbReference type="EMBL" id="KAJ1115422.1"/>
    </source>
</evidence>
<organism evidence="1 2">
    <name type="scientific">Pleurodeles waltl</name>
    <name type="common">Iberian ribbed newt</name>
    <dbReference type="NCBI Taxonomy" id="8319"/>
    <lineage>
        <taxon>Eukaryota</taxon>
        <taxon>Metazoa</taxon>
        <taxon>Chordata</taxon>
        <taxon>Craniata</taxon>
        <taxon>Vertebrata</taxon>
        <taxon>Euteleostomi</taxon>
        <taxon>Amphibia</taxon>
        <taxon>Batrachia</taxon>
        <taxon>Caudata</taxon>
        <taxon>Salamandroidea</taxon>
        <taxon>Salamandridae</taxon>
        <taxon>Pleurodelinae</taxon>
        <taxon>Pleurodeles</taxon>
    </lineage>
</organism>
<dbReference type="AlphaFoldDB" id="A0AAV7NHA2"/>
<accession>A0AAV7NHA2</accession>
<keyword evidence="2" id="KW-1185">Reference proteome</keyword>
<comment type="caution">
    <text evidence="1">The sequence shown here is derived from an EMBL/GenBank/DDBJ whole genome shotgun (WGS) entry which is preliminary data.</text>
</comment>
<gene>
    <name evidence="1" type="ORF">NDU88_003646</name>
</gene>
<reference evidence="1" key="1">
    <citation type="journal article" date="2022" name="bioRxiv">
        <title>Sequencing and chromosome-scale assembly of the giantPleurodeles waltlgenome.</title>
        <authorList>
            <person name="Brown T."/>
            <person name="Elewa A."/>
            <person name="Iarovenko S."/>
            <person name="Subramanian E."/>
            <person name="Araus A.J."/>
            <person name="Petzold A."/>
            <person name="Susuki M."/>
            <person name="Suzuki K.-i.T."/>
            <person name="Hayashi T."/>
            <person name="Toyoda A."/>
            <person name="Oliveira C."/>
            <person name="Osipova E."/>
            <person name="Leigh N.D."/>
            <person name="Simon A."/>
            <person name="Yun M.H."/>
        </authorList>
    </citation>
    <scope>NUCLEOTIDE SEQUENCE</scope>
    <source>
        <strain evidence="1">20211129_DDA</strain>
        <tissue evidence="1">Liver</tissue>
    </source>
</reference>
<evidence type="ECO:0008006" key="3">
    <source>
        <dbReference type="Google" id="ProtNLM"/>
    </source>
</evidence>